<dbReference type="AlphaFoldDB" id="A0AAD5WH87"/>
<organism evidence="2 3">
    <name type="scientific">Parelaphostrongylus tenuis</name>
    <name type="common">Meningeal worm</name>
    <dbReference type="NCBI Taxonomy" id="148309"/>
    <lineage>
        <taxon>Eukaryota</taxon>
        <taxon>Metazoa</taxon>
        <taxon>Ecdysozoa</taxon>
        <taxon>Nematoda</taxon>
        <taxon>Chromadorea</taxon>
        <taxon>Rhabditida</taxon>
        <taxon>Rhabditina</taxon>
        <taxon>Rhabditomorpha</taxon>
        <taxon>Strongyloidea</taxon>
        <taxon>Metastrongylidae</taxon>
        <taxon>Parelaphostrongylus</taxon>
    </lineage>
</organism>
<name>A0AAD5WH87_PARTN</name>
<reference evidence="2" key="1">
    <citation type="submission" date="2021-06" db="EMBL/GenBank/DDBJ databases">
        <title>Parelaphostrongylus tenuis whole genome reference sequence.</title>
        <authorList>
            <person name="Garwood T.J."/>
            <person name="Larsen P.A."/>
            <person name="Fountain-Jones N.M."/>
            <person name="Garbe J.R."/>
            <person name="Macchietto M.G."/>
            <person name="Kania S.A."/>
            <person name="Gerhold R.W."/>
            <person name="Richards J.E."/>
            <person name="Wolf T.M."/>
        </authorList>
    </citation>
    <scope>NUCLEOTIDE SEQUENCE</scope>
    <source>
        <strain evidence="2">MNPRO001-30</strain>
        <tissue evidence="2">Meninges</tissue>
    </source>
</reference>
<comment type="caution">
    <text evidence="2">The sequence shown here is derived from an EMBL/GenBank/DDBJ whole genome shotgun (WGS) entry which is preliminary data.</text>
</comment>
<evidence type="ECO:0000259" key="1">
    <source>
        <dbReference type="Pfam" id="PF10328"/>
    </source>
</evidence>
<protein>
    <recommendedName>
        <fullName evidence="1">7TM GPCR serpentine receptor class x (Srx) domain-containing protein</fullName>
    </recommendedName>
</protein>
<evidence type="ECO:0000313" key="2">
    <source>
        <dbReference type="EMBL" id="KAJ1369458.1"/>
    </source>
</evidence>
<proteinExistence type="predicted"/>
<dbReference type="EMBL" id="JAHQIW010006564">
    <property type="protein sequence ID" value="KAJ1369458.1"/>
    <property type="molecule type" value="Genomic_DNA"/>
</dbReference>
<dbReference type="InterPro" id="IPR019430">
    <property type="entry name" value="7TM_GPCR_serpentine_rcpt_Srx"/>
</dbReference>
<evidence type="ECO:0000313" key="3">
    <source>
        <dbReference type="Proteomes" id="UP001196413"/>
    </source>
</evidence>
<gene>
    <name evidence="2" type="ORF">KIN20_030927</name>
</gene>
<dbReference type="PANTHER" id="PTHR23017">
    <property type="entry name" value="SERPENTINE RECEPTOR, CLASS X"/>
    <property type="match status" value="1"/>
</dbReference>
<keyword evidence="3" id="KW-1185">Reference proteome</keyword>
<feature type="domain" description="7TM GPCR serpentine receptor class x (Srx)" evidence="1">
    <location>
        <begin position="67"/>
        <end position="136"/>
    </location>
</feature>
<dbReference type="Proteomes" id="UP001196413">
    <property type="component" value="Unassembled WGS sequence"/>
</dbReference>
<dbReference type="PANTHER" id="PTHR23017:SF3">
    <property type="entry name" value="G-PROTEIN COUPLED RECEPTORS FAMILY 1 PROFILE DOMAIN-CONTAINING PROTEIN"/>
    <property type="match status" value="1"/>
</dbReference>
<sequence>MVQDFSCLNFEVTPPRVFMVPQAYYAHQRQGCYKLKIRRAVPTLAEARVLCLSIADSIKFYDFDGAGSDVAQRNRRQMEVRFFKQTVYQNALFLYKGISLYCISQLFDNKWAIFFTHTFPLEFCHALDGFIVVLFHFRLSLIGIKSAPTGTQTVVVINSRS</sequence>
<accession>A0AAD5WH87</accession>
<dbReference type="Pfam" id="PF10328">
    <property type="entry name" value="7TM_GPCR_Srx"/>
    <property type="match status" value="1"/>
</dbReference>